<dbReference type="InterPro" id="IPR036691">
    <property type="entry name" value="Endo/exonu/phosph_ase_sf"/>
</dbReference>
<feature type="non-terminal residue" evidence="2">
    <location>
        <position position="481"/>
    </location>
</feature>
<evidence type="ECO:0008006" key="4">
    <source>
        <dbReference type="Google" id="ProtNLM"/>
    </source>
</evidence>
<dbReference type="Proteomes" id="UP001189429">
    <property type="component" value="Unassembled WGS sequence"/>
</dbReference>
<gene>
    <name evidence="2" type="ORF">PCOR1329_LOCUS27444</name>
</gene>
<organism evidence="2 3">
    <name type="scientific">Prorocentrum cordatum</name>
    <dbReference type="NCBI Taxonomy" id="2364126"/>
    <lineage>
        <taxon>Eukaryota</taxon>
        <taxon>Sar</taxon>
        <taxon>Alveolata</taxon>
        <taxon>Dinophyceae</taxon>
        <taxon>Prorocentrales</taxon>
        <taxon>Prorocentraceae</taxon>
        <taxon>Prorocentrum</taxon>
    </lineage>
</organism>
<sequence length="481" mass="52092">AKNLVKWRRDASVLEWRILATPARAQVGSSGAEGGEWKMCRRENRVNSIAALTPPPKLLRAAGSADLDGFHAAVLRRRGCSVVLVTFYGFSGVGWSGANLGRFSRLGAFLTALHLPWLLLGDFNLESDVMRAKGFVDRVRGRALKADTAFTCDAGKVGSHIDFGLCSESRLPFIIGVRAVHAVPWKTHCGLVALRGRSEQLISRELCLAELLPQAERPQQAKVRTSCATKRAKRPGPSKVQEKLGSMFPPRSGVEATQSTDEGSVGSGGSCSEASDFGSDSEWGDCDFSTDVEGQRSDRGASGSTPHVRSLSTFTESPLLARRSTALVDTVQASGLHVGTPRDEADDAALRGHLGDDQDLFESGPSFAVSGETWRAARPDFIQSAMPRAVVEQSIAFRVGQHCSQDLGGAYGRWVQQVEKAIRSHHDLDTLPVLSRRSAGAWLREVPFQPRMREAAVAPGRIASWWLQVETVSAKIVKILQ</sequence>
<protein>
    <recommendedName>
        <fullName evidence="4">Endonuclease/exonuclease/phosphatase domain-containing protein</fullName>
    </recommendedName>
</protein>
<proteinExistence type="predicted"/>
<evidence type="ECO:0000313" key="2">
    <source>
        <dbReference type="EMBL" id="CAK0828120.1"/>
    </source>
</evidence>
<evidence type="ECO:0000313" key="3">
    <source>
        <dbReference type="Proteomes" id="UP001189429"/>
    </source>
</evidence>
<dbReference type="EMBL" id="CAUYUJ010009953">
    <property type="protein sequence ID" value="CAK0828120.1"/>
    <property type="molecule type" value="Genomic_DNA"/>
</dbReference>
<reference evidence="2" key="1">
    <citation type="submission" date="2023-10" db="EMBL/GenBank/DDBJ databases">
        <authorList>
            <person name="Chen Y."/>
            <person name="Shah S."/>
            <person name="Dougan E. K."/>
            <person name="Thang M."/>
            <person name="Chan C."/>
        </authorList>
    </citation>
    <scope>NUCLEOTIDE SEQUENCE [LARGE SCALE GENOMIC DNA]</scope>
</reference>
<name>A0ABN9S8D2_9DINO</name>
<accession>A0ABN9S8D2</accession>
<feature type="region of interest" description="Disordered" evidence="1">
    <location>
        <begin position="219"/>
        <end position="311"/>
    </location>
</feature>
<feature type="compositionally biased region" description="Polar residues" evidence="1">
    <location>
        <begin position="302"/>
        <end position="311"/>
    </location>
</feature>
<evidence type="ECO:0000256" key="1">
    <source>
        <dbReference type="SAM" id="MobiDB-lite"/>
    </source>
</evidence>
<feature type="non-terminal residue" evidence="2">
    <location>
        <position position="1"/>
    </location>
</feature>
<dbReference type="SUPFAM" id="SSF56219">
    <property type="entry name" value="DNase I-like"/>
    <property type="match status" value="1"/>
</dbReference>
<comment type="caution">
    <text evidence="2">The sequence shown here is derived from an EMBL/GenBank/DDBJ whole genome shotgun (WGS) entry which is preliminary data.</text>
</comment>
<keyword evidence="3" id="KW-1185">Reference proteome</keyword>